<reference evidence="2" key="1">
    <citation type="journal article" date="2023" name="G3 (Bethesda)">
        <title>Genome assembly and association tests identify interacting loci associated with vigor, precocity, and sex in interspecific pistachio rootstocks.</title>
        <authorList>
            <person name="Palmer W."/>
            <person name="Jacygrad E."/>
            <person name="Sagayaradj S."/>
            <person name="Cavanaugh K."/>
            <person name="Han R."/>
            <person name="Bertier L."/>
            <person name="Beede B."/>
            <person name="Kafkas S."/>
            <person name="Golino D."/>
            <person name="Preece J."/>
            <person name="Michelmore R."/>
        </authorList>
    </citation>
    <scope>NUCLEOTIDE SEQUENCE [LARGE SCALE GENOMIC DNA]</scope>
</reference>
<evidence type="ECO:0000313" key="2">
    <source>
        <dbReference type="Proteomes" id="UP001164250"/>
    </source>
</evidence>
<accession>A0ACC1A525</accession>
<protein>
    <submittedName>
        <fullName evidence="1">Uncharacterized protein</fullName>
    </submittedName>
</protein>
<comment type="caution">
    <text evidence="1">The sequence shown here is derived from an EMBL/GenBank/DDBJ whole genome shotgun (WGS) entry which is preliminary data.</text>
</comment>
<keyword evidence="2" id="KW-1185">Reference proteome</keyword>
<evidence type="ECO:0000313" key="1">
    <source>
        <dbReference type="EMBL" id="KAJ0082610.1"/>
    </source>
</evidence>
<proteinExistence type="predicted"/>
<gene>
    <name evidence="1" type="ORF">Patl1_10797</name>
</gene>
<dbReference type="Proteomes" id="UP001164250">
    <property type="component" value="Chromosome 12"/>
</dbReference>
<dbReference type="EMBL" id="CM047908">
    <property type="protein sequence ID" value="KAJ0082610.1"/>
    <property type="molecule type" value="Genomic_DNA"/>
</dbReference>
<name>A0ACC1A525_9ROSI</name>
<organism evidence="1 2">
    <name type="scientific">Pistacia atlantica</name>
    <dbReference type="NCBI Taxonomy" id="434234"/>
    <lineage>
        <taxon>Eukaryota</taxon>
        <taxon>Viridiplantae</taxon>
        <taxon>Streptophyta</taxon>
        <taxon>Embryophyta</taxon>
        <taxon>Tracheophyta</taxon>
        <taxon>Spermatophyta</taxon>
        <taxon>Magnoliopsida</taxon>
        <taxon>eudicotyledons</taxon>
        <taxon>Gunneridae</taxon>
        <taxon>Pentapetalae</taxon>
        <taxon>rosids</taxon>
        <taxon>malvids</taxon>
        <taxon>Sapindales</taxon>
        <taxon>Anacardiaceae</taxon>
        <taxon>Pistacia</taxon>
    </lineage>
</organism>
<sequence length="964" mass="104812">MIVRTYGRRNRGITRTYSDTIDTDDDVVLDDSFRDSFSLSQDTPQDLYSLPFSSSQDSSPLWSSQEPDYNNNSVQILPSTRPLFTNSEEGVVGRRSKKQKKGSSGPLIPATSTLMEAQEFGEMMEHVDEVNFAIDGLKKGSQVRIRRASLLSLLSICGTVQQRRLLRTQGLARTIIEAILGLSSDDSLSNLAAATLLYVLTSDGQDDHLLESHSCIHFLIKLLKPVISTAAEDKARKIGSKLLALRKDADIIRDATKTLDSSSSAILSKVQKILVSCKEMKSSCGDDDGIGRPELSAKWMALLTIEKACLSKISFEDATGAVRKTGGNFKEKLRELGGLDAVFEVIMNCYSVMEGWILHSSPSIQTAKHNLDLQSLVLLLKCLKIMENATFLSKDNQSHLLGMKGNLISSGPRQSFTEMVISVIKTLSDLYLRRSSSTSADDKSYNLSDGNGIGHASELALITDCKENSNEVIFISSSKSFSSTELISSEKSFCVSQNSRWLSTDRLGHSESNSETTTTLRNDSCILKMRSRSSLSTSCSGTPQSSDSEGPLSGNGSRTKFGPAERPNSRKDDKCGPFEDSEDPFAFDADDFEPSKWDLLSGKHKKPQTKKSGVICRDLEDECQYEMMMSQPASRNGENHQLRSGNGLNHQPLSNGGNLFSQESSCSLVDDKENSDLLADCLLTAVKVLMNLTNDNPVGCQQIASCGGLETMSLLIASHFPSFSKSLSHCRDSSEFDHQDDRPMTDQELDFLVAILGLLVNLVEKDGLNRLILLLNVYPHSCICSLHEAVGANSGSNRQWSRLAAARVPLPNSKGLEAESHGDVIPLLCSIFLANHGAGDVVGEGNAGDEAGEGNAREEAGDGNAGDEAGDGDAVPWDAEEAVLQGEKEAEKMILEAYAALLLAFLSTESADIRGAIAECLPNRNLAILVPVLERFVAFHLTLNMISEETHIAVSEVIESLRVA</sequence>